<dbReference type="Pfam" id="PF12895">
    <property type="entry name" value="ANAPC3"/>
    <property type="match status" value="1"/>
</dbReference>
<evidence type="ECO:0000256" key="1">
    <source>
        <dbReference type="PROSITE-ProRule" id="PRU00339"/>
    </source>
</evidence>
<dbReference type="STRING" id="314285.KT71_09957"/>
<dbReference type="eggNOG" id="COG0457">
    <property type="taxonomic scope" value="Bacteria"/>
</dbReference>
<dbReference type="AlphaFoldDB" id="A4A572"/>
<accession>A4A572</accession>
<feature type="repeat" description="TPR" evidence="1">
    <location>
        <begin position="203"/>
        <end position="236"/>
    </location>
</feature>
<organism evidence="3 4">
    <name type="scientific">Congregibacter litoralis KT71</name>
    <dbReference type="NCBI Taxonomy" id="314285"/>
    <lineage>
        <taxon>Bacteria</taxon>
        <taxon>Pseudomonadati</taxon>
        <taxon>Pseudomonadota</taxon>
        <taxon>Gammaproteobacteria</taxon>
        <taxon>Cellvibrionales</taxon>
        <taxon>Halieaceae</taxon>
        <taxon>Congregibacter</taxon>
    </lineage>
</organism>
<dbReference type="Gene3D" id="1.25.40.10">
    <property type="entry name" value="Tetratricopeptide repeat domain"/>
    <property type="match status" value="6"/>
</dbReference>
<gene>
    <name evidence="3" type="ORF">KT71_09957</name>
</gene>
<keyword evidence="4" id="KW-1185">Reference proteome</keyword>
<keyword evidence="3" id="KW-0449">Lipoprotein</keyword>
<dbReference type="InterPro" id="IPR011990">
    <property type="entry name" value="TPR-like_helical_dom_sf"/>
</dbReference>
<reference evidence="3 4" key="2">
    <citation type="journal article" date="2009" name="PLoS ONE">
        <title>The photosynthetic apparatus and its regulation in the aerobic gammaproteobacterium Congregibacter litoralis gen. nov., sp. nov.</title>
        <authorList>
            <person name="Spring S."/>
            <person name="Lunsdorf H."/>
            <person name="Fuchs B.M."/>
            <person name="Tindall B.J."/>
        </authorList>
    </citation>
    <scope>NUCLEOTIDE SEQUENCE [LARGE SCALE GENOMIC DNA]</scope>
    <source>
        <strain evidence="3">KT71</strain>
    </source>
</reference>
<dbReference type="PANTHER" id="PTHR12558:SF13">
    <property type="entry name" value="CELL DIVISION CYCLE PROTEIN 27 HOMOLOG"/>
    <property type="match status" value="1"/>
</dbReference>
<evidence type="ECO:0000313" key="4">
    <source>
        <dbReference type="Proteomes" id="UP000019205"/>
    </source>
</evidence>
<evidence type="ECO:0000256" key="2">
    <source>
        <dbReference type="SAM" id="SignalP"/>
    </source>
</evidence>
<dbReference type="EMBL" id="AAOA02000003">
    <property type="protein sequence ID" value="EAQ98943.1"/>
    <property type="molecule type" value="Genomic_DNA"/>
</dbReference>
<dbReference type="RefSeq" id="WP_008294419.1">
    <property type="nucleotide sequence ID" value="NZ_CM002299.1"/>
</dbReference>
<dbReference type="NCBIfam" id="TIGR02917">
    <property type="entry name" value="PEP_TPR_lipo"/>
    <property type="match status" value="1"/>
</dbReference>
<keyword evidence="1" id="KW-0802">TPR repeat</keyword>
<feature type="chain" id="PRO_5002664138" evidence="2">
    <location>
        <begin position="24"/>
        <end position="925"/>
    </location>
</feature>
<dbReference type="Proteomes" id="UP000019205">
    <property type="component" value="Chromosome"/>
</dbReference>
<dbReference type="Pfam" id="PF14559">
    <property type="entry name" value="TPR_19"/>
    <property type="match status" value="3"/>
</dbReference>
<sequence length="925" mass="100669">MRHLTLISLFRQAGLLLAFAALAACGEGESPETLLKRADIALAEGRDNAALIDVRAAQQQAPNSREARRLLSEIEMWRQNPTAAIEEAERALQGGAPTPAILITLAKSLIKGRRYSDFDALVADGTFTSIKDDPRYLSLLARAQASWGDSAKARATINQALEKAPSDPDVASAYALLTIENNMTLKEAMGRLEESVTKHPLAYEVWSALGILQITLKNYDAGADAFMESLKINPYRLTDRYLLADALIRSQRYDEALEVIDVMEKLVDSPSSVHYLRAQWHIAQEHLEEAIESANSVLGLEPKNEQALLIAALANTALGNLGTARQQWLILATLDAYQPQTNLRLAKVLARLGETAESEALLREILNEYPENLGAKQLLATALIAQGRNAESTKLYEELLSINPKSTANIVQYSSVLNKSGKRDQAIEQLKTARKLAPGSAEVRARLVSFLLSDGREAEAEQEVASYLDDYSDKAVAHVLAGRFAYVIDEPNAEAHYEHAIEIEPGNKPANSALAEMRLKDGNYREALALYRTILASHENDLDTLIRIAAVQSAMGDPKSMESTLLQAYEAHPASARPPLSLARYYVANKRYNDTVRLISSFEGNGAADPRLYALLAQSHMAMGETSSAVAAAKRMQKVEPTNALGFILEARALVGGEKLAAATDALREALKINNSPAIRSELITALLLDGKSDLARTVLRTAPENAFTAAERALTEGQIKAGVNNLQGAAVDFIQAYELDPSEKYATLTAKTYWRAGDQDSAISVLQDWLTRDSSSVAALGQISGYLLEQGKNADALPYLETLNDITPKQASVLNNLAWASMTENPKQCLRFAQQAVELAPGNIDIQDTLALAYAVNGRAEEALALSDELIRQAPSNSALVVSRARILGKLDETQQAIQLLNSLIARNKDVNGAQELLDAFIKK</sequence>
<dbReference type="SUPFAM" id="SSF48452">
    <property type="entry name" value="TPR-like"/>
    <property type="match status" value="3"/>
</dbReference>
<dbReference type="PROSITE" id="PS51257">
    <property type="entry name" value="PROKAR_LIPOPROTEIN"/>
    <property type="match status" value="1"/>
</dbReference>
<dbReference type="HOGENOM" id="CLU_007251_0_1_6"/>
<evidence type="ECO:0000313" key="3">
    <source>
        <dbReference type="EMBL" id="EAQ98943.1"/>
    </source>
</evidence>
<proteinExistence type="predicted"/>
<reference evidence="3 4" key="1">
    <citation type="journal article" date="2007" name="Proc. Natl. Acad. Sci. U.S.A.">
        <title>Characterization of a marine gammaproteobacterium capable of aerobic anoxygenic photosynthesis.</title>
        <authorList>
            <person name="Fuchs B.M."/>
            <person name="Spring S."/>
            <person name="Teeling H."/>
            <person name="Quast C."/>
            <person name="Wulf J."/>
            <person name="Schattenhofer M."/>
            <person name="Yan S."/>
            <person name="Ferriera S."/>
            <person name="Johnson J."/>
            <person name="Glockner F.O."/>
            <person name="Amann R."/>
        </authorList>
    </citation>
    <scope>NUCLEOTIDE SEQUENCE [LARGE SCALE GENOMIC DNA]</scope>
    <source>
        <strain evidence="3">KT71</strain>
    </source>
</reference>
<protein>
    <submittedName>
        <fullName evidence="3">Putative PEP-CTERM system TPR-repeat protein lipoprotein</fullName>
    </submittedName>
</protein>
<name>A4A572_9GAMM</name>
<feature type="signal peptide" evidence="2">
    <location>
        <begin position="1"/>
        <end position="23"/>
    </location>
</feature>
<keyword evidence="2" id="KW-0732">Signal</keyword>
<dbReference type="InterPro" id="IPR014266">
    <property type="entry name" value="PEP-CTERM_TPR_PrsT"/>
</dbReference>
<dbReference type="PROSITE" id="PS50005">
    <property type="entry name" value="TPR"/>
    <property type="match status" value="1"/>
</dbReference>
<dbReference type="PANTHER" id="PTHR12558">
    <property type="entry name" value="CELL DIVISION CYCLE 16,23,27"/>
    <property type="match status" value="1"/>
</dbReference>
<dbReference type="OrthoDB" id="6110507at2"/>
<dbReference type="SMART" id="SM00028">
    <property type="entry name" value="TPR"/>
    <property type="match status" value="15"/>
</dbReference>
<comment type="caution">
    <text evidence="3">The sequence shown here is derived from an EMBL/GenBank/DDBJ whole genome shotgun (WGS) entry which is preliminary data.</text>
</comment>
<dbReference type="InterPro" id="IPR019734">
    <property type="entry name" value="TPR_rpt"/>
</dbReference>